<dbReference type="Pfam" id="PF01869">
    <property type="entry name" value="BcrAD_BadFG"/>
    <property type="match status" value="1"/>
</dbReference>
<comment type="caution">
    <text evidence="3">The sequence shown here is derived from an EMBL/GenBank/DDBJ whole genome shotgun (WGS) entry which is preliminary data.</text>
</comment>
<keyword evidence="4" id="KW-1185">Reference proteome</keyword>
<dbReference type="SUPFAM" id="SSF53067">
    <property type="entry name" value="Actin-like ATPase domain"/>
    <property type="match status" value="1"/>
</dbReference>
<dbReference type="InterPro" id="IPR002731">
    <property type="entry name" value="ATPase_BadF"/>
</dbReference>
<feature type="compositionally biased region" description="Polar residues" evidence="1">
    <location>
        <begin position="216"/>
        <end position="226"/>
    </location>
</feature>
<dbReference type="Gene3D" id="3.30.420.40">
    <property type="match status" value="4"/>
</dbReference>
<dbReference type="PANTHER" id="PTHR43190:SF3">
    <property type="entry name" value="N-ACETYL-D-GLUCOSAMINE KINASE"/>
    <property type="match status" value="1"/>
</dbReference>
<organism evidence="3 4">
    <name type="scientific">Catenulispora subtropica</name>
    <dbReference type="NCBI Taxonomy" id="450798"/>
    <lineage>
        <taxon>Bacteria</taxon>
        <taxon>Bacillati</taxon>
        <taxon>Actinomycetota</taxon>
        <taxon>Actinomycetes</taxon>
        <taxon>Catenulisporales</taxon>
        <taxon>Catenulisporaceae</taxon>
        <taxon>Catenulispora</taxon>
    </lineage>
</organism>
<name>A0ABN2RRZ3_9ACTN</name>
<accession>A0ABN2RRZ3</accession>
<dbReference type="RefSeq" id="WP_344658311.1">
    <property type="nucleotide sequence ID" value="NZ_BAAAQM010000019.1"/>
</dbReference>
<feature type="region of interest" description="Disordered" evidence="1">
    <location>
        <begin position="200"/>
        <end position="230"/>
    </location>
</feature>
<dbReference type="EMBL" id="BAAAQM010000019">
    <property type="protein sequence ID" value="GAA1973845.1"/>
    <property type="molecule type" value="Genomic_DNA"/>
</dbReference>
<protein>
    <submittedName>
        <fullName evidence="3">BadF/BadG/BcrA/BcrD ATPase family protein</fullName>
    </submittedName>
</protein>
<evidence type="ECO:0000313" key="4">
    <source>
        <dbReference type="Proteomes" id="UP001499854"/>
    </source>
</evidence>
<gene>
    <name evidence="3" type="ORF">GCM10009838_37250</name>
</gene>
<dbReference type="PANTHER" id="PTHR43190">
    <property type="entry name" value="N-ACETYL-D-GLUCOSAMINE KINASE"/>
    <property type="match status" value="1"/>
</dbReference>
<proteinExistence type="predicted"/>
<dbReference type="InterPro" id="IPR043129">
    <property type="entry name" value="ATPase_NBD"/>
</dbReference>
<dbReference type="Proteomes" id="UP001499854">
    <property type="component" value="Unassembled WGS sequence"/>
</dbReference>
<sequence length="363" mass="36037">MTDHALVLGLDVGGTSTRALVATADGVRRGAGLAAGGNPTGLGARQAAAALADAVGQALAGLDPADVRYTVVGLAGGAALRSGEDLPGGEAFVRVWAEAGVTCPVEYEGDALIAYVAGTDEPEGSLLLSGTGAVAIAVKDRAMAARSDGHGWLLGDRGSGFWLGRQAVMAAMAELDGEGPPTVLTGLVIESLLLRDRGSGTDSASTVTDAVPTGSAPGSTAGTISATPRPRPAVAARDLVTAVMSQPPPNLARLAPLLATACAADDPVAEAIVDRAAAHLAATLAVVRDPAAATPIVVAGSILTNPTPVAARVRAALRERWPDATVTPALDGAAAAVWLALDRSGPTPAPAIRERLFSVSTAS</sequence>
<evidence type="ECO:0000256" key="1">
    <source>
        <dbReference type="SAM" id="MobiDB-lite"/>
    </source>
</evidence>
<dbReference type="InterPro" id="IPR052519">
    <property type="entry name" value="Euk-type_GlcNAc_Kinase"/>
</dbReference>
<reference evidence="3 4" key="1">
    <citation type="journal article" date="2019" name="Int. J. Syst. Evol. Microbiol.">
        <title>The Global Catalogue of Microorganisms (GCM) 10K type strain sequencing project: providing services to taxonomists for standard genome sequencing and annotation.</title>
        <authorList>
            <consortium name="The Broad Institute Genomics Platform"/>
            <consortium name="The Broad Institute Genome Sequencing Center for Infectious Disease"/>
            <person name="Wu L."/>
            <person name="Ma J."/>
        </authorList>
    </citation>
    <scope>NUCLEOTIDE SEQUENCE [LARGE SCALE GENOMIC DNA]</scope>
    <source>
        <strain evidence="3 4">JCM 16013</strain>
    </source>
</reference>
<evidence type="ECO:0000313" key="3">
    <source>
        <dbReference type="EMBL" id="GAA1973845.1"/>
    </source>
</evidence>
<evidence type="ECO:0000259" key="2">
    <source>
        <dbReference type="Pfam" id="PF01869"/>
    </source>
</evidence>
<feature type="domain" description="ATPase BadF/BadG/BcrA/BcrD type" evidence="2">
    <location>
        <begin position="8"/>
        <end position="335"/>
    </location>
</feature>